<dbReference type="AlphaFoldDB" id="A0A939QL40"/>
<name>A0A939QL40_9MICO</name>
<evidence type="ECO:0000256" key="1">
    <source>
        <dbReference type="SAM" id="MobiDB-lite"/>
    </source>
</evidence>
<sequence length="133" mass="13933">MLDGVGAVVQEIGEMLAGSFWLLAAILLALIVWTIVQVRRLRRIRRAAAASASGSASEGSGGAEPEEPRAPSWVARLSAQFWWRPALIVIGLAVWVVGSPLAPGFGLDWIGPVILAAGVVAVGAAGRRSRPEE</sequence>
<protein>
    <submittedName>
        <fullName evidence="3">Uncharacterized protein</fullName>
    </submittedName>
</protein>
<evidence type="ECO:0000256" key="2">
    <source>
        <dbReference type="SAM" id="Phobius"/>
    </source>
</evidence>
<reference evidence="3" key="1">
    <citation type="submission" date="2021-03" db="EMBL/GenBank/DDBJ databases">
        <title>Microbacterium sp. nov., a novel actinobacterium isolated from cow dung.</title>
        <authorList>
            <person name="Zhang L."/>
        </authorList>
    </citation>
    <scope>NUCLEOTIDE SEQUENCE</scope>
    <source>
        <strain evidence="3">NEAU-LLB</strain>
    </source>
</reference>
<feature type="region of interest" description="Disordered" evidence="1">
    <location>
        <begin position="48"/>
        <end position="68"/>
    </location>
</feature>
<feature type="transmembrane region" description="Helical" evidence="2">
    <location>
        <begin position="81"/>
        <end position="103"/>
    </location>
</feature>
<dbReference type="RefSeq" id="WP_208502993.1">
    <property type="nucleotide sequence ID" value="NZ_JAGFOA010000003.1"/>
</dbReference>
<feature type="compositionally biased region" description="Low complexity" evidence="1">
    <location>
        <begin position="48"/>
        <end position="58"/>
    </location>
</feature>
<keyword evidence="2" id="KW-0472">Membrane</keyword>
<comment type="caution">
    <text evidence="3">The sequence shown here is derived from an EMBL/GenBank/DDBJ whole genome shotgun (WGS) entry which is preliminary data.</text>
</comment>
<accession>A0A939QL40</accession>
<evidence type="ECO:0000313" key="3">
    <source>
        <dbReference type="EMBL" id="MBO3663672.1"/>
    </source>
</evidence>
<organism evidence="3 4">
    <name type="scientific">Microbacterium stercoris</name>
    <dbReference type="NCBI Taxonomy" id="2820289"/>
    <lineage>
        <taxon>Bacteria</taxon>
        <taxon>Bacillati</taxon>
        <taxon>Actinomycetota</taxon>
        <taxon>Actinomycetes</taxon>
        <taxon>Micrococcales</taxon>
        <taxon>Microbacteriaceae</taxon>
        <taxon>Microbacterium</taxon>
    </lineage>
</organism>
<dbReference type="Proteomes" id="UP000680132">
    <property type="component" value="Unassembled WGS sequence"/>
</dbReference>
<proteinExistence type="predicted"/>
<keyword evidence="4" id="KW-1185">Reference proteome</keyword>
<evidence type="ECO:0000313" key="4">
    <source>
        <dbReference type="Proteomes" id="UP000680132"/>
    </source>
</evidence>
<feature type="transmembrane region" description="Helical" evidence="2">
    <location>
        <begin position="109"/>
        <end position="126"/>
    </location>
</feature>
<dbReference type="EMBL" id="JAGFOA010000003">
    <property type="protein sequence ID" value="MBO3663672.1"/>
    <property type="molecule type" value="Genomic_DNA"/>
</dbReference>
<feature type="transmembrane region" description="Helical" evidence="2">
    <location>
        <begin position="15"/>
        <end position="36"/>
    </location>
</feature>
<keyword evidence="2" id="KW-1133">Transmembrane helix</keyword>
<gene>
    <name evidence="3" type="ORF">J5V96_09105</name>
</gene>
<keyword evidence="2" id="KW-0812">Transmembrane</keyword>